<dbReference type="InterPro" id="IPR036452">
    <property type="entry name" value="Ribo_hydro-like"/>
</dbReference>
<dbReference type="PANTHER" id="PTHR12304">
    <property type="entry name" value="INOSINE-URIDINE PREFERRING NUCLEOSIDE HYDROLASE"/>
    <property type="match status" value="1"/>
</dbReference>
<sequence length="315" mass="33108">MAVKLILDLDTGIDDALAIAYALGSPELELIGVTCTYGNVTTELAVRNSLAVLALLGRTDIPVFAGQACASCADSFEPSPLVRRIHGDNGLGGVRIPDSPRPAEQGGAVDFIVESARRYGADLVYVPTGSSTNIAAAFGADPSLADRLRVVMMGGALTTRGNTTPWSEANVSQDPEASDALLRRGRVTMVGLDVTHQTLLTKAATARWRRLGTAAGTAFADMTDYYIDFEASEIGIVGCGLHDPLAVAVAADESLVGVLPINLRVDLAGPTRGRTIGSLEGLAEPDKRTRAAVRVDAERFLAGFMDRTERVLGAR</sequence>
<accession>A0A1D8B3Y0</accession>
<keyword evidence="5" id="KW-1185">Reference proteome</keyword>
<evidence type="ECO:0000259" key="3">
    <source>
        <dbReference type="Pfam" id="PF01156"/>
    </source>
</evidence>
<dbReference type="Pfam" id="PF01156">
    <property type="entry name" value="IU_nuc_hydro"/>
    <property type="match status" value="1"/>
</dbReference>
<protein>
    <submittedName>
        <fullName evidence="4">Nucleoside hydrolase</fullName>
    </submittedName>
</protein>
<keyword evidence="1 4" id="KW-0378">Hydrolase</keyword>
<dbReference type="OrthoDB" id="9797882at2"/>
<evidence type="ECO:0000256" key="2">
    <source>
        <dbReference type="ARBA" id="ARBA00023295"/>
    </source>
</evidence>
<gene>
    <name evidence="4" type="ORF">BH719_08360</name>
</gene>
<proteinExistence type="predicted"/>
<dbReference type="GO" id="GO:0005829">
    <property type="term" value="C:cytosol"/>
    <property type="evidence" value="ECO:0007669"/>
    <property type="project" value="TreeGrafter"/>
</dbReference>
<dbReference type="Proteomes" id="UP000095214">
    <property type="component" value="Chromosome"/>
</dbReference>
<organism evidence="4 5">
    <name type="scientific">Pauljensenia hongkongensis</name>
    <dbReference type="NCBI Taxonomy" id="178339"/>
    <lineage>
        <taxon>Bacteria</taxon>
        <taxon>Bacillati</taxon>
        <taxon>Actinomycetota</taxon>
        <taxon>Actinomycetes</taxon>
        <taxon>Actinomycetales</taxon>
        <taxon>Actinomycetaceae</taxon>
        <taxon>Pauljensenia</taxon>
    </lineage>
</organism>
<dbReference type="InterPro" id="IPR001910">
    <property type="entry name" value="Inosine/uridine_hydrolase_dom"/>
</dbReference>
<evidence type="ECO:0000313" key="5">
    <source>
        <dbReference type="Proteomes" id="UP000095214"/>
    </source>
</evidence>
<dbReference type="InterPro" id="IPR023186">
    <property type="entry name" value="IUNH"/>
</dbReference>
<name>A0A1D8B3Y0_9ACTO</name>
<dbReference type="KEGG" id="phon:BH719_08360"/>
<dbReference type="SUPFAM" id="SSF53590">
    <property type="entry name" value="Nucleoside hydrolase"/>
    <property type="match status" value="1"/>
</dbReference>
<feature type="domain" description="Inosine/uridine-preferring nucleoside hydrolase" evidence="3">
    <location>
        <begin position="5"/>
        <end position="301"/>
    </location>
</feature>
<dbReference type="GO" id="GO:0006152">
    <property type="term" value="P:purine nucleoside catabolic process"/>
    <property type="evidence" value="ECO:0007669"/>
    <property type="project" value="TreeGrafter"/>
</dbReference>
<dbReference type="Gene3D" id="3.90.245.10">
    <property type="entry name" value="Ribonucleoside hydrolase-like"/>
    <property type="match status" value="1"/>
</dbReference>
<dbReference type="AlphaFoldDB" id="A0A1D8B3Y0"/>
<dbReference type="PANTHER" id="PTHR12304:SF4">
    <property type="entry name" value="URIDINE NUCLEOSIDASE"/>
    <property type="match status" value="1"/>
</dbReference>
<evidence type="ECO:0000256" key="1">
    <source>
        <dbReference type="ARBA" id="ARBA00022801"/>
    </source>
</evidence>
<dbReference type="CDD" id="cd02650">
    <property type="entry name" value="nuc_hydro_CaPnhB"/>
    <property type="match status" value="1"/>
</dbReference>
<dbReference type="EMBL" id="CP017298">
    <property type="protein sequence ID" value="AOS47847.1"/>
    <property type="molecule type" value="Genomic_DNA"/>
</dbReference>
<dbReference type="RefSeq" id="WP_009744401.1">
    <property type="nucleotide sequence ID" value="NZ_CP017298.1"/>
</dbReference>
<keyword evidence="2" id="KW-0326">Glycosidase</keyword>
<dbReference type="STRING" id="178339.BH719_08360"/>
<evidence type="ECO:0000313" key="4">
    <source>
        <dbReference type="EMBL" id="AOS47847.1"/>
    </source>
</evidence>
<dbReference type="GO" id="GO:0008477">
    <property type="term" value="F:purine nucleosidase activity"/>
    <property type="evidence" value="ECO:0007669"/>
    <property type="project" value="TreeGrafter"/>
</dbReference>
<reference evidence="4 5" key="1">
    <citation type="submission" date="2016-09" db="EMBL/GenBank/DDBJ databases">
        <title>Complete genome sequence of Actinomyces hongkongensis HKU8.</title>
        <authorList>
            <person name="Gao Y.-X."/>
            <person name="Zhou Y.-Y."/>
            <person name="Xie Y."/>
            <person name="Wang M."/>
            <person name="Wang S.-J."/>
            <person name="Shen S.-G."/>
        </authorList>
    </citation>
    <scope>NUCLEOTIDE SEQUENCE [LARGE SCALE GENOMIC DNA]</scope>
    <source>
        <strain evidence="4 5">HKU8</strain>
    </source>
</reference>